<dbReference type="CDD" id="cd02440">
    <property type="entry name" value="AdoMet_MTases"/>
    <property type="match status" value="1"/>
</dbReference>
<organism evidence="6 7">
    <name type="scientific">Paenibacillus anseongense</name>
    <dbReference type="NCBI Taxonomy" id="2682845"/>
    <lineage>
        <taxon>Bacteria</taxon>
        <taxon>Bacillati</taxon>
        <taxon>Bacillota</taxon>
        <taxon>Bacilli</taxon>
        <taxon>Bacillales</taxon>
        <taxon>Paenibacillaceae</taxon>
        <taxon>Paenibacillus</taxon>
    </lineage>
</organism>
<evidence type="ECO:0000313" key="6">
    <source>
        <dbReference type="EMBL" id="MVQ34475.1"/>
    </source>
</evidence>
<evidence type="ECO:0000256" key="4">
    <source>
        <dbReference type="ARBA" id="ARBA00022679"/>
    </source>
</evidence>
<comment type="pathway">
    <text evidence="1">Cell wall biogenesis; cell wall polysaccharide biosynthesis.</text>
</comment>
<dbReference type="PANTHER" id="PTHR43179:SF12">
    <property type="entry name" value="GALACTOFURANOSYLTRANSFERASE GLFT2"/>
    <property type="match status" value="1"/>
</dbReference>
<dbReference type="InterPro" id="IPR001173">
    <property type="entry name" value="Glyco_trans_2-like"/>
</dbReference>
<dbReference type="SUPFAM" id="SSF53335">
    <property type="entry name" value="S-adenosyl-L-methionine-dependent methyltransferases"/>
    <property type="match status" value="1"/>
</dbReference>
<dbReference type="Gene3D" id="3.40.50.150">
    <property type="entry name" value="Vaccinia Virus protein VP39"/>
    <property type="match status" value="1"/>
</dbReference>
<comment type="similarity">
    <text evidence="2">Belongs to the glycosyltransferase 2 family.</text>
</comment>
<dbReference type="CDD" id="cd04186">
    <property type="entry name" value="GT_2_like_c"/>
    <property type="match status" value="1"/>
</dbReference>
<evidence type="ECO:0000256" key="3">
    <source>
        <dbReference type="ARBA" id="ARBA00022676"/>
    </source>
</evidence>
<keyword evidence="3" id="KW-0328">Glycosyltransferase</keyword>
<dbReference type="Gene3D" id="3.90.550.10">
    <property type="entry name" value="Spore Coat Polysaccharide Biosynthesis Protein SpsA, Chain A"/>
    <property type="match status" value="1"/>
</dbReference>
<dbReference type="Proteomes" id="UP000467637">
    <property type="component" value="Unassembled WGS sequence"/>
</dbReference>
<name>A0ABW9U5G9_9BACL</name>
<accession>A0ABW9U5G9</accession>
<proteinExistence type="inferred from homology"/>
<dbReference type="InterPro" id="IPR029044">
    <property type="entry name" value="Nucleotide-diphossugar_trans"/>
</dbReference>
<evidence type="ECO:0000256" key="2">
    <source>
        <dbReference type="ARBA" id="ARBA00006739"/>
    </source>
</evidence>
<dbReference type="EMBL" id="WSEM01000007">
    <property type="protein sequence ID" value="MVQ34475.1"/>
    <property type="molecule type" value="Genomic_DNA"/>
</dbReference>
<dbReference type="Pfam" id="PF13489">
    <property type="entry name" value="Methyltransf_23"/>
    <property type="match status" value="1"/>
</dbReference>
<dbReference type="RefSeq" id="WP_157318522.1">
    <property type="nucleotide sequence ID" value="NZ_WSEM01000007.1"/>
</dbReference>
<sequence>MVVEKFTKTSIVILTYNKLEYTQACIESIRKFTQRGNFEIIIVDNNSTDGTREWLAEQTDILTIFNSENVGFPKGCNQGIEVASGDNIMLLNNDIIVTENWLPPMIEALYSSDKIGAVGPVTNSAYGYQEIPVSYNNLDEMLQFARNHNRHDSRQWERRLKLIGFCMIIKKDAIDRIGLLDEIFSPGMCEDSDYSFRLLEAGYELLLCKNVFIHHFGNTSFGEMPEGAKNLLASNRQKFLTKWGFHTATSTEIRHELIALMDKHLINDPIRVLDVGCACGGTLLEVSNRYKNAELYGIEKNCYAAAVAARFAKIENTDVEEELEYPSDFFDYIFLGNILEQLREPETVLRRLKRFLKQDGKVLAVIPNAMHHTVLRGLINGRWTYTESGILSKHNLRFFTLEELMKLFGAVGFNNIKYGSITTSLSETDKRWVEQLSALVDSQNDYQFKTYQYTLVASHTQPNCIIDELLVNVEQGKTKETSLKEIANLVRQGLIDTEGIIKAVNRGLKQKQYVLNVLANNFFAESLFESIIPLLNESLLINPEDTDTLFNYGFILYKIGAYEKALGFLELIKMKDAETIGLIINITREINSYHNQS</sequence>
<dbReference type="Gene3D" id="1.25.40.10">
    <property type="entry name" value="Tetratricopeptide repeat domain"/>
    <property type="match status" value="1"/>
</dbReference>
<dbReference type="InterPro" id="IPR029063">
    <property type="entry name" value="SAM-dependent_MTases_sf"/>
</dbReference>
<keyword evidence="7" id="KW-1185">Reference proteome</keyword>
<evidence type="ECO:0000256" key="1">
    <source>
        <dbReference type="ARBA" id="ARBA00004776"/>
    </source>
</evidence>
<protein>
    <submittedName>
        <fullName evidence="6">Glycosyltransferase</fullName>
    </submittedName>
</protein>
<feature type="domain" description="Glycosyltransferase 2-like" evidence="5">
    <location>
        <begin position="10"/>
        <end position="177"/>
    </location>
</feature>
<dbReference type="SUPFAM" id="SSF53448">
    <property type="entry name" value="Nucleotide-diphospho-sugar transferases"/>
    <property type="match status" value="1"/>
</dbReference>
<dbReference type="InterPro" id="IPR011990">
    <property type="entry name" value="TPR-like_helical_dom_sf"/>
</dbReference>
<comment type="caution">
    <text evidence="6">The sequence shown here is derived from an EMBL/GenBank/DDBJ whole genome shotgun (WGS) entry which is preliminary data.</text>
</comment>
<dbReference type="Pfam" id="PF00535">
    <property type="entry name" value="Glycos_transf_2"/>
    <property type="match status" value="1"/>
</dbReference>
<dbReference type="PANTHER" id="PTHR43179">
    <property type="entry name" value="RHAMNOSYLTRANSFERASE WBBL"/>
    <property type="match status" value="1"/>
</dbReference>
<evidence type="ECO:0000259" key="5">
    <source>
        <dbReference type="Pfam" id="PF00535"/>
    </source>
</evidence>
<keyword evidence="4" id="KW-0808">Transferase</keyword>
<reference evidence="6 7" key="1">
    <citation type="submission" date="2019-12" db="EMBL/GenBank/DDBJ databases">
        <authorList>
            <person name="Huq M.A."/>
        </authorList>
    </citation>
    <scope>NUCLEOTIDE SEQUENCE [LARGE SCALE GENOMIC DNA]</scope>
    <source>
        <strain evidence="6 7">MAH-34</strain>
    </source>
</reference>
<dbReference type="SUPFAM" id="SSF48452">
    <property type="entry name" value="TPR-like"/>
    <property type="match status" value="1"/>
</dbReference>
<gene>
    <name evidence="6" type="ORF">GON05_07395</name>
</gene>
<evidence type="ECO:0000313" key="7">
    <source>
        <dbReference type="Proteomes" id="UP000467637"/>
    </source>
</evidence>